<comment type="caution">
    <text evidence="1">The sequence shown here is derived from an EMBL/GenBank/DDBJ whole genome shotgun (WGS) entry which is preliminary data.</text>
</comment>
<sequence length="516" mass="58520">MGSVKGLNEKPGLKPSTIICDFVSSEHPDKISLTVTASPCQRLTVLAAGSQQQRASLDFSSVFRNKQHLVKTESGELGIQKFDPLVARQKLTTVIVKHELPLRFVEYESFRDFVDCCNPLVKHMSRNTLKSEIFKIYNVEKGKAMNLLEITNSRVAITTDLWTACNQKKGYMVVTGHFIDNSWHLQSRILRFIYVQAPHTADCISQILVKCLMDWNLDRKLSTVTLDNCSTNDVMVARLKGLLSIESMILSGNFFHMSGITCVRDSVSYWSSSPKRVEKFELACRQIQIDVKKLGLDCPTRWNSTFTMLELAVKYKSGWQTSDVPAVKNMADNMIGKFLKYWDEISGVLVMAVILDPRYKMMLINYYYPKIYVLCDEMMNYYEAKSATTRYGVVGESSTALVVPSDQSHIDFDDIDDMGDFDAYATQNSQPISSKSDLDRYLEDPLVKRTPDFDVLQWWKMNKGKYPILAEMAKDLLAIPVTIVASESAFSGVPKEEIFTGEELKDEDEDGPQILD</sequence>
<gene>
    <name evidence="1" type="ORF">KPL71_021687</name>
</gene>
<proteinExistence type="predicted"/>
<evidence type="ECO:0000313" key="1">
    <source>
        <dbReference type="EMBL" id="KAH9717071.1"/>
    </source>
</evidence>
<evidence type="ECO:0000313" key="2">
    <source>
        <dbReference type="Proteomes" id="UP000829398"/>
    </source>
</evidence>
<keyword evidence="2" id="KW-1185">Reference proteome</keyword>
<protein>
    <submittedName>
        <fullName evidence="1">BED-type domain-containing protein</fullName>
    </submittedName>
</protein>
<dbReference type="Proteomes" id="UP000829398">
    <property type="component" value="Chromosome 7"/>
</dbReference>
<reference evidence="2" key="1">
    <citation type="journal article" date="2023" name="Hortic. Res.">
        <title>A chromosome-level phased genome enabling allele-level studies in sweet orange: a case study on citrus Huanglongbing tolerance.</title>
        <authorList>
            <person name="Wu B."/>
            <person name="Yu Q."/>
            <person name="Deng Z."/>
            <person name="Duan Y."/>
            <person name="Luo F."/>
            <person name="Gmitter F. Jr."/>
        </authorList>
    </citation>
    <scope>NUCLEOTIDE SEQUENCE [LARGE SCALE GENOMIC DNA]</scope>
    <source>
        <strain evidence="2">cv. Valencia</strain>
    </source>
</reference>
<name>A0ACB8JJT1_CITSI</name>
<accession>A0ACB8JJT1</accession>
<dbReference type="EMBL" id="CM039176">
    <property type="protein sequence ID" value="KAH9717071.1"/>
    <property type="molecule type" value="Genomic_DNA"/>
</dbReference>
<organism evidence="1 2">
    <name type="scientific">Citrus sinensis</name>
    <name type="common">Sweet orange</name>
    <name type="synonym">Citrus aurantium var. sinensis</name>
    <dbReference type="NCBI Taxonomy" id="2711"/>
    <lineage>
        <taxon>Eukaryota</taxon>
        <taxon>Viridiplantae</taxon>
        <taxon>Streptophyta</taxon>
        <taxon>Embryophyta</taxon>
        <taxon>Tracheophyta</taxon>
        <taxon>Spermatophyta</taxon>
        <taxon>Magnoliopsida</taxon>
        <taxon>eudicotyledons</taxon>
        <taxon>Gunneridae</taxon>
        <taxon>Pentapetalae</taxon>
        <taxon>rosids</taxon>
        <taxon>malvids</taxon>
        <taxon>Sapindales</taxon>
        <taxon>Rutaceae</taxon>
        <taxon>Aurantioideae</taxon>
        <taxon>Citrus</taxon>
    </lineage>
</organism>